<organism evidence="1">
    <name type="scientific">marine sediment metagenome</name>
    <dbReference type="NCBI Taxonomy" id="412755"/>
    <lineage>
        <taxon>unclassified sequences</taxon>
        <taxon>metagenomes</taxon>
        <taxon>ecological metagenomes</taxon>
    </lineage>
</organism>
<sequence length="134" mass="15756">MENNVIFHGLKYGKELDKVFDEVHIAIGTLGIHRKNLKYGSTLKVREYMARGVPFVISYIDEDIEEEFPLFLKLQPDDNPVNMDKVIEFAKRVYEKYGRAVPSIMRNYALRKMDYKVKVNKLLNFVLNLLNSRK</sequence>
<comment type="caution">
    <text evidence="1">The sequence shown here is derived from an EMBL/GenBank/DDBJ whole genome shotgun (WGS) entry which is preliminary data.</text>
</comment>
<name>X1NKI5_9ZZZZ</name>
<evidence type="ECO:0008006" key="2">
    <source>
        <dbReference type="Google" id="ProtNLM"/>
    </source>
</evidence>
<proteinExistence type="predicted"/>
<gene>
    <name evidence="1" type="ORF">S06H3_30233</name>
</gene>
<protein>
    <recommendedName>
        <fullName evidence="2">Glycosyl transferase family 1 domain-containing protein</fullName>
    </recommendedName>
</protein>
<dbReference type="Gene3D" id="3.40.50.2000">
    <property type="entry name" value="Glycogen Phosphorylase B"/>
    <property type="match status" value="1"/>
</dbReference>
<accession>X1NKI5</accession>
<evidence type="ECO:0000313" key="1">
    <source>
        <dbReference type="EMBL" id="GAI27325.1"/>
    </source>
</evidence>
<reference evidence="1" key="1">
    <citation type="journal article" date="2014" name="Front. Microbiol.">
        <title>High frequency of phylogenetically diverse reductive dehalogenase-homologous genes in deep subseafloor sedimentary metagenomes.</title>
        <authorList>
            <person name="Kawai M."/>
            <person name="Futagami T."/>
            <person name="Toyoda A."/>
            <person name="Takaki Y."/>
            <person name="Nishi S."/>
            <person name="Hori S."/>
            <person name="Arai W."/>
            <person name="Tsubouchi T."/>
            <person name="Morono Y."/>
            <person name="Uchiyama I."/>
            <person name="Ito T."/>
            <person name="Fujiyama A."/>
            <person name="Inagaki F."/>
            <person name="Takami H."/>
        </authorList>
    </citation>
    <scope>NUCLEOTIDE SEQUENCE</scope>
    <source>
        <strain evidence="1">Expedition CK06-06</strain>
    </source>
</reference>
<dbReference type="EMBL" id="BARV01017787">
    <property type="protein sequence ID" value="GAI27325.1"/>
    <property type="molecule type" value="Genomic_DNA"/>
</dbReference>
<dbReference type="AlphaFoldDB" id="X1NKI5"/>